<feature type="repeat" description="ARM" evidence="7">
    <location>
        <begin position="816"/>
        <end position="857"/>
    </location>
</feature>
<dbReference type="EMBL" id="NMUH01001120">
    <property type="protein sequence ID" value="MQL89130.1"/>
    <property type="molecule type" value="Genomic_DNA"/>
</dbReference>
<dbReference type="InterPro" id="IPR016024">
    <property type="entry name" value="ARM-type_fold"/>
</dbReference>
<feature type="compositionally biased region" description="Low complexity" evidence="8">
    <location>
        <begin position="455"/>
        <end position="469"/>
    </location>
</feature>
<comment type="caution">
    <text evidence="10">The sequence shown here is derived from an EMBL/GenBank/DDBJ whole genome shotgun (WGS) entry which is preliminary data.</text>
</comment>
<reference evidence="10" key="1">
    <citation type="submission" date="2017-07" db="EMBL/GenBank/DDBJ databases">
        <title>Taro Niue Genome Assembly and Annotation.</title>
        <authorList>
            <person name="Atibalentja N."/>
            <person name="Keating K."/>
            <person name="Fields C.J."/>
        </authorList>
    </citation>
    <scope>NUCLEOTIDE SEQUENCE</scope>
    <source>
        <strain evidence="10">Niue_2</strain>
        <tissue evidence="10">Leaf</tissue>
    </source>
</reference>
<dbReference type="InterPro" id="IPR058678">
    <property type="entry name" value="ARM_PUB"/>
</dbReference>
<dbReference type="SUPFAM" id="SSF48371">
    <property type="entry name" value="ARM repeat"/>
    <property type="match status" value="1"/>
</dbReference>
<feature type="compositionally biased region" description="Polar residues" evidence="8">
    <location>
        <begin position="521"/>
        <end position="535"/>
    </location>
</feature>
<feature type="repeat" description="ARM" evidence="7">
    <location>
        <begin position="734"/>
        <end position="776"/>
    </location>
</feature>
<dbReference type="InterPro" id="IPR003613">
    <property type="entry name" value="Ubox_domain"/>
</dbReference>
<evidence type="ECO:0000256" key="1">
    <source>
        <dbReference type="ARBA" id="ARBA00000900"/>
    </source>
</evidence>
<dbReference type="SUPFAM" id="SSF57850">
    <property type="entry name" value="RING/U-box"/>
    <property type="match status" value="1"/>
</dbReference>
<comment type="pathway">
    <text evidence="2">Protein modification; protein ubiquitination.</text>
</comment>
<keyword evidence="5" id="KW-0677">Repeat</keyword>
<dbReference type="AlphaFoldDB" id="A0A843V5R6"/>
<keyword evidence="11" id="KW-1185">Reference proteome</keyword>
<evidence type="ECO:0000256" key="4">
    <source>
        <dbReference type="ARBA" id="ARBA00022679"/>
    </source>
</evidence>
<dbReference type="Gene3D" id="1.25.10.10">
    <property type="entry name" value="Leucine-rich Repeat Variant"/>
    <property type="match status" value="1"/>
</dbReference>
<feature type="region of interest" description="Disordered" evidence="8">
    <location>
        <begin position="138"/>
        <end position="214"/>
    </location>
</feature>
<sequence length="951" mass="104863">LLLQIMMDIRTLYESISQFSLLLSNNLVKSGIVQRYCQKVDEILNPLKPVLDETIVSEVRLDEELNTVVEELDALINDTRKIIESLQNMSSKLYFTSPPRWRCNKASWCTAGTVTGRLQWRTGPNQLGPVHCPLLLYPSPRRAERRQGKERRGRVAGGSAAGGGGWRGRSRRRLPELRCSRRLPAREPGDGGRREGELEGTPAAWESPARGRGEVETPVRRRGVLHIESVVIKIRTYVFQTYQLLRPIFESLPTNSHFARIEMCTEKLQNMVFDPISDSIKAAMRDQIENIVPSSEHLLKIADSLSLSSHQELLMEAAALDLLKTKVNYGEIHGELKYIDSLIALINYLQDCHIRVKQLHSINGVPIPADLCCPLSLELMSDPVIVASGQTYERAFIRKWLDQGYTVCPKTRQRLGHTNLIPNYTVKALIVSWCESNNIKLPDPAKMMSLKKHSSASPSDSDPSSDISDVPTFGHHCDVHPRSPESSRSVCTGSASHIANAVEVNIASIKIASFDGKESSSRAQHSGFSDQVSDQPESESLHNDERLQRCNGTASASSAVSCTEYLQGTGDANRDSEVLSDLPHYSSDTSGEMAQESPVSSAPLKDPEFQSRLPEPQSITQPIRWRPSELFVPRIISPSTEKKPDISAVETQVQKLIEDLKSDSLDLQRSATLELRLLAKQNMENRIIIATRGAISHLVRLLHSRDPTTQEHAVTALLNLSINDNNKTEIANAGAIDPLIHVLGTGSPEARENSAATLYSLSVIEENKTKIGRSGAIKQLVELLRDGTPYGKRDAATALYNLSISHENKARIVQAGAVRHLVELMDPAAGMVDKAVSVLANLARIPEGRTAIGKEGGIPFLVEVVELGSAKGKEHAAAALLCLCTSSNKFCNLVLEEGAVPPLVALSLSGTARAKEKMLERNLTNLYDPTERCFVSYEELHTYDALCFVEL</sequence>
<keyword evidence="4" id="KW-0808">Transferase</keyword>
<accession>A0A843V5R6</accession>
<dbReference type="PROSITE" id="PS51698">
    <property type="entry name" value="U_BOX"/>
    <property type="match status" value="1"/>
</dbReference>
<dbReference type="Proteomes" id="UP000652761">
    <property type="component" value="Unassembled WGS sequence"/>
</dbReference>
<dbReference type="EC" id="2.3.2.27" evidence="3"/>
<dbReference type="PANTHER" id="PTHR23315:SF7">
    <property type="entry name" value="U-BOX DOMAIN-CONTAINING PROTEIN 4"/>
    <property type="match status" value="1"/>
</dbReference>
<feature type="region of interest" description="Disordered" evidence="8">
    <location>
        <begin position="518"/>
        <end position="554"/>
    </location>
</feature>
<dbReference type="Pfam" id="PF25240">
    <property type="entry name" value="PUB2_N"/>
    <property type="match status" value="1"/>
</dbReference>
<feature type="compositionally biased region" description="Polar residues" evidence="8">
    <location>
        <begin position="586"/>
        <end position="600"/>
    </location>
</feature>
<feature type="non-terminal residue" evidence="10">
    <location>
        <position position="951"/>
    </location>
</feature>
<feature type="domain" description="U-box" evidence="9">
    <location>
        <begin position="366"/>
        <end position="440"/>
    </location>
</feature>
<evidence type="ECO:0000256" key="8">
    <source>
        <dbReference type="SAM" id="MobiDB-lite"/>
    </source>
</evidence>
<dbReference type="FunFam" id="3.30.40.10:FF:000218">
    <property type="entry name" value="RING-type E3 ubiquitin transferase"/>
    <property type="match status" value="1"/>
</dbReference>
<organism evidence="10 11">
    <name type="scientific">Colocasia esculenta</name>
    <name type="common">Wild taro</name>
    <name type="synonym">Arum esculentum</name>
    <dbReference type="NCBI Taxonomy" id="4460"/>
    <lineage>
        <taxon>Eukaryota</taxon>
        <taxon>Viridiplantae</taxon>
        <taxon>Streptophyta</taxon>
        <taxon>Embryophyta</taxon>
        <taxon>Tracheophyta</taxon>
        <taxon>Spermatophyta</taxon>
        <taxon>Magnoliopsida</taxon>
        <taxon>Liliopsida</taxon>
        <taxon>Araceae</taxon>
        <taxon>Aroideae</taxon>
        <taxon>Colocasieae</taxon>
        <taxon>Colocasia</taxon>
    </lineage>
</organism>
<dbReference type="SMART" id="SM00504">
    <property type="entry name" value="Ubox"/>
    <property type="match status" value="1"/>
</dbReference>
<evidence type="ECO:0000313" key="10">
    <source>
        <dbReference type="EMBL" id="MQL89130.1"/>
    </source>
</evidence>
<feature type="compositionally biased region" description="Basic and acidic residues" evidence="8">
    <location>
        <begin position="475"/>
        <end position="485"/>
    </location>
</feature>
<feature type="region of interest" description="Disordered" evidence="8">
    <location>
        <begin position="450"/>
        <end position="491"/>
    </location>
</feature>
<evidence type="ECO:0000256" key="6">
    <source>
        <dbReference type="ARBA" id="ARBA00022786"/>
    </source>
</evidence>
<evidence type="ECO:0000259" key="9">
    <source>
        <dbReference type="PROSITE" id="PS51698"/>
    </source>
</evidence>
<feature type="region of interest" description="Disordered" evidence="8">
    <location>
        <begin position="568"/>
        <end position="624"/>
    </location>
</feature>
<dbReference type="Gene3D" id="3.30.40.10">
    <property type="entry name" value="Zinc/RING finger domain, C3HC4 (zinc finger)"/>
    <property type="match status" value="1"/>
</dbReference>
<dbReference type="InterPro" id="IPR013083">
    <property type="entry name" value="Znf_RING/FYVE/PHD"/>
</dbReference>
<dbReference type="GO" id="GO:0061630">
    <property type="term" value="F:ubiquitin protein ligase activity"/>
    <property type="evidence" value="ECO:0007669"/>
    <property type="project" value="UniProtKB-EC"/>
</dbReference>
<keyword evidence="6" id="KW-0833">Ubl conjugation pathway</keyword>
<dbReference type="PROSITE" id="PS50176">
    <property type="entry name" value="ARM_REPEAT"/>
    <property type="match status" value="4"/>
</dbReference>
<evidence type="ECO:0000256" key="2">
    <source>
        <dbReference type="ARBA" id="ARBA00004906"/>
    </source>
</evidence>
<dbReference type="InterPro" id="IPR057314">
    <property type="entry name" value="PUB2-4-like_N"/>
</dbReference>
<feature type="compositionally biased region" description="Basic and acidic residues" evidence="8">
    <location>
        <begin position="173"/>
        <end position="197"/>
    </location>
</feature>
<dbReference type="Pfam" id="PF25598">
    <property type="entry name" value="ARM_PUB"/>
    <property type="match status" value="1"/>
</dbReference>
<dbReference type="CDD" id="cd16664">
    <property type="entry name" value="RING-Ubox_PUB"/>
    <property type="match status" value="1"/>
</dbReference>
<comment type="catalytic activity">
    <reaction evidence="1">
        <text>S-ubiquitinyl-[E2 ubiquitin-conjugating enzyme]-L-cysteine + [acceptor protein]-L-lysine = [E2 ubiquitin-conjugating enzyme]-L-cysteine + N(6)-ubiquitinyl-[acceptor protein]-L-lysine.</text>
        <dbReference type="EC" id="2.3.2.27"/>
    </reaction>
</comment>
<name>A0A843V5R6_COLES</name>
<dbReference type="InterPro" id="IPR045210">
    <property type="entry name" value="RING-Ubox_PUB"/>
</dbReference>
<evidence type="ECO:0000256" key="3">
    <source>
        <dbReference type="ARBA" id="ARBA00012483"/>
    </source>
</evidence>
<feature type="compositionally biased region" description="Basic and acidic residues" evidence="8">
    <location>
        <begin position="539"/>
        <end position="548"/>
    </location>
</feature>
<dbReference type="Pfam" id="PF04564">
    <property type="entry name" value="U-box"/>
    <property type="match status" value="1"/>
</dbReference>
<dbReference type="SMART" id="SM00185">
    <property type="entry name" value="ARM"/>
    <property type="match status" value="5"/>
</dbReference>
<feature type="repeat" description="ARM" evidence="7">
    <location>
        <begin position="775"/>
        <end position="817"/>
    </location>
</feature>
<dbReference type="PANTHER" id="PTHR23315">
    <property type="entry name" value="U BOX DOMAIN-CONTAINING"/>
    <property type="match status" value="1"/>
</dbReference>
<dbReference type="GO" id="GO:0016567">
    <property type="term" value="P:protein ubiquitination"/>
    <property type="evidence" value="ECO:0007669"/>
    <property type="project" value="UniProtKB-UniPathway"/>
</dbReference>
<evidence type="ECO:0000256" key="7">
    <source>
        <dbReference type="PROSITE-ProRule" id="PRU00259"/>
    </source>
</evidence>
<proteinExistence type="predicted"/>
<gene>
    <name evidence="10" type="ORF">Taro_021708</name>
</gene>
<dbReference type="OrthoDB" id="7537227at2759"/>
<dbReference type="InterPro" id="IPR011989">
    <property type="entry name" value="ARM-like"/>
</dbReference>
<dbReference type="UniPathway" id="UPA00143"/>
<evidence type="ECO:0000256" key="5">
    <source>
        <dbReference type="ARBA" id="ARBA00022737"/>
    </source>
</evidence>
<protein>
    <recommendedName>
        <fullName evidence="3">RING-type E3 ubiquitin transferase</fullName>
        <ecNumber evidence="3">2.3.2.27</ecNumber>
    </recommendedName>
</protein>
<feature type="compositionally biased region" description="Gly residues" evidence="8">
    <location>
        <begin position="155"/>
        <end position="167"/>
    </location>
</feature>
<feature type="repeat" description="ARM" evidence="7">
    <location>
        <begin position="693"/>
        <end position="735"/>
    </location>
</feature>
<evidence type="ECO:0000313" key="11">
    <source>
        <dbReference type="Proteomes" id="UP000652761"/>
    </source>
</evidence>
<dbReference type="FunFam" id="1.25.10.10:FF:000082">
    <property type="entry name" value="RING-type E3 ubiquitin transferase"/>
    <property type="match status" value="1"/>
</dbReference>
<dbReference type="InterPro" id="IPR000225">
    <property type="entry name" value="Armadillo"/>
</dbReference>